<keyword evidence="7" id="KW-1185">Reference proteome</keyword>
<sequence>MNSLLIILSVCVVVISVTDMASANNPLANGEQVDPETAELLERYIKAHRISAMGYMGGLPWFSNQQKRNSELINSILGLPKVMNDAGRRK</sequence>
<comment type="caution">
    <text evidence="6">The sequence shown here is derived from an EMBL/GenBank/DDBJ whole genome shotgun (WGS) entry which is preliminary data.</text>
</comment>
<protein>
    <submittedName>
        <fullName evidence="6">Pigment-dispersing hormone peptide</fullName>
    </submittedName>
</protein>
<reference evidence="6 7" key="1">
    <citation type="journal article" date="2016" name="Genome Biol. Evol.">
        <title>Gene Family Evolution Reflects Adaptation to Soil Environmental Stressors in the Genome of the Collembolan Orchesella cincta.</title>
        <authorList>
            <person name="Faddeeva-Vakhrusheva A."/>
            <person name="Derks M.F."/>
            <person name="Anvar S.Y."/>
            <person name="Agamennone V."/>
            <person name="Suring W."/>
            <person name="Smit S."/>
            <person name="van Straalen N.M."/>
            <person name="Roelofs D."/>
        </authorList>
    </citation>
    <scope>NUCLEOTIDE SEQUENCE [LARGE SCALE GENOMIC DNA]</scope>
    <source>
        <tissue evidence="6">Mixed pool</tissue>
    </source>
</reference>
<evidence type="ECO:0000256" key="3">
    <source>
        <dbReference type="ARBA" id="ARBA00022525"/>
    </source>
</evidence>
<accession>A0A1D2NJT0</accession>
<keyword evidence="4" id="KW-0027">Amidation</keyword>
<evidence type="ECO:0000313" key="6">
    <source>
        <dbReference type="EMBL" id="ODN05487.1"/>
    </source>
</evidence>
<dbReference type="Proteomes" id="UP000094527">
    <property type="component" value="Unassembled WGS sequence"/>
</dbReference>
<dbReference type="InterPro" id="IPR009396">
    <property type="entry name" value="Pigment_DH"/>
</dbReference>
<dbReference type="AlphaFoldDB" id="A0A1D2NJT0"/>
<proteinExistence type="inferred from homology"/>
<dbReference type="OrthoDB" id="8178425at2759"/>
<name>A0A1D2NJT0_ORCCI</name>
<keyword evidence="3" id="KW-0964">Secreted</keyword>
<dbReference type="GO" id="GO:0009416">
    <property type="term" value="P:response to light stimulus"/>
    <property type="evidence" value="ECO:0007669"/>
    <property type="project" value="InterPro"/>
</dbReference>
<comment type="subcellular location">
    <subcellularLocation>
        <location evidence="1">Secreted</location>
    </subcellularLocation>
</comment>
<dbReference type="GO" id="GO:0005576">
    <property type="term" value="C:extracellular region"/>
    <property type="evidence" value="ECO:0007669"/>
    <property type="project" value="UniProtKB-SubCell"/>
</dbReference>
<dbReference type="Pfam" id="PF06324">
    <property type="entry name" value="Pigment_DH"/>
    <property type="match status" value="1"/>
</dbReference>
<dbReference type="EMBL" id="LJIJ01000022">
    <property type="protein sequence ID" value="ODN05487.1"/>
    <property type="molecule type" value="Genomic_DNA"/>
</dbReference>
<comment type="similarity">
    <text evidence="2">Belongs to the arthropod PDH family.</text>
</comment>
<feature type="signal peptide" evidence="5">
    <location>
        <begin position="1"/>
        <end position="23"/>
    </location>
</feature>
<keyword evidence="5" id="KW-0732">Signal</keyword>
<evidence type="ECO:0000256" key="5">
    <source>
        <dbReference type="SAM" id="SignalP"/>
    </source>
</evidence>
<gene>
    <name evidence="6" type="ORF">Ocin01_01228</name>
</gene>
<evidence type="ECO:0000256" key="1">
    <source>
        <dbReference type="ARBA" id="ARBA00004613"/>
    </source>
</evidence>
<evidence type="ECO:0000256" key="2">
    <source>
        <dbReference type="ARBA" id="ARBA00010172"/>
    </source>
</evidence>
<evidence type="ECO:0000313" key="7">
    <source>
        <dbReference type="Proteomes" id="UP000094527"/>
    </source>
</evidence>
<organism evidence="6 7">
    <name type="scientific">Orchesella cincta</name>
    <name type="common">Springtail</name>
    <name type="synonym">Podura cincta</name>
    <dbReference type="NCBI Taxonomy" id="48709"/>
    <lineage>
        <taxon>Eukaryota</taxon>
        <taxon>Metazoa</taxon>
        <taxon>Ecdysozoa</taxon>
        <taxon>Arthropoda</taxon>
        <taxon>Hexapoda</taxon>
        <taxon>Collembola</taxon>
        <taxon>Entomobryomorpha</taxon>
        <taxon>Entomobryoidea</taxon>
        <taxon>Orchesellidae</taxon>
        <taxon>Orchesellinae</taxon>
        <taxon>Orchesella</taxon>
    </lineage>
</organism>
<evidence type="ECO:0000256" key="4">
    <source>
        <dbReference type="ARBA" id="ARBA00022815"/>
    </source>
</evidence>
<feature type="chain" id="PRO_5008905658" evidence="5">
    <location>
        <begin position="24"/>
        <end position="90"/>
    </location>
</feature>
<dbReference type="GO" id="GO:0005179">
    <property type="term" value="F:hormone activity"/>
    <property type="evidence" value="ECO:0007669"/>
    <property type="project" value="InterPro"/>
</dbReference>